<evidence type="ECO:0000256" key="3">
    <source>
        <dbReference type="ARBA" id="ARBA00023002"/>
    </source>
</evidence>
<comment type="similarity">
    <text evidence="1 4">Belongs to the short-chain dehydrogenases/reductases (SDR) family.</text>
</comment>
<comment type="caution">
    <text evidence="6">The sequence shown here is derived from an EMBL/GenBank/DDBJ whole genome shotgun (WGS) entry which is preliminary data.</text>
</comment>
<organism evidence="6 7">
    <name type="scientific">Alloalcanivorax profundimaris</name>
    <dbReference type="NCBI Taxonomy" id="2735259"/>
    <lineage>
        <taxon>Bacteria</taxon>
        <taxon>Pseudomonadati</taxon>
        <taxon>Pseudomonadota</taxon>
        <taxon>Gammaproteobacteria</taxon>
        <taxon>Oceanospirillales</taxon>
        <taxon>Alcanivoracaceae</taxon>
        <taxon>Alloalcanivorax</taxon>
    </lineage>
</organism>
<dbReference type="PANTHER" id="PTHR43391:SF14">
    <property type="entry name" value="DEHYDROGENASE_REDUCTASE SDR FAMILY PROTEIN 7-LIKE"/>
    <property type="match status" value="1"/>
</dbReference>
<dbReference type="PANTHER" id="PTHR43391">
    <property type="entry name" value="RETINOL DEHYDROGENASE-RELATED"/>
    <property type="match status" value="1"/>
</dbReference>
<evidence type="ECO:0000256" key="4">
    <source>
        <dbReference type="RuleBase" id="RU000363"/>
    </source>
</evidence>
<dbReference type="InterPro" id="IPR057326">
    <property type="entry name" value="KR_dom"/>
</dbReference>
<dbReference type="PRINTS" id="PR00080">
    <property type="entry name" value="SDRFAMILY"/>
</dbReference>
<evidence type="ECO:0000259" key="5">
    <source>
        <dbReference type="SMART" id="SM00822"/>
    </source>
</evidence>
<keyword evidence="7" id="KW-1185">Reference proteome</keyword>
<accession>A0ABS0AVR0</accession>
<dbReference type="SMART" id="SM00822">
    <property type="entry name" value="PKS_KR"/>
    <property type="match status" value="1"/>
</dbReference>
<dbReference type="Proteomes" id="UP000662703">
    <property type="component" value="Unassembled WGS sequence"/>
</dbReference>
<dbReference type="RefSeq" id="WP_161385400.1">
    <property type="nucleotide sequence ID" value="NZ_ARXX01000054.1"/>
</dbReference>
<proteinExistence type="inferred from homology"/>
<keyword evidence="2" id="KW-0521">NADP</keyword>
<evidence type="ECO:0000313" key="7">
    <source>
        <dbReference type="Proteomes" id="UP000662703"/>
    </source>
</evidence>
<sequence>MKGKPVMLITGAAHGLGRALAGLAVAEHRVALLDREEAAGQALADELRQAGGEVLFVAADVSRERDLRQAVERVQRRWERLDVVINNAGLATAGPFESLDEAGWEQLWRVNVMGAVHGCQAALTLMKRQGHGHLVNVAALAGVTAPPGMAGYVACNAAVIRLSEALAAELAPLNIQVSVVCPDLFPSELGRRMPATDALSRARLQRALERAPESAEAVAERILAALPKRPLHIFPQPEAKRAWRRKRWRPEWFVKKMMEQARRLRRHS</sequence>
<dbReference type="InterPro" id="IPR036291">
    <property type="entry name" value="NAD(P)-bd_dom_sf"/>
</dbReference>
<dbReference type="CDD" id="cd05233">
    <property type="entry name" value="SDR_c"/>
    <property type="match status" value="1"/>
</dbReference>
<evidence type="ECO:0000313" key="6">
    <source>
        <dbReference type="EMBL" id="MBF5057682.1"/>
    </source>
</evidence>
<dbReference type="Pfam" id="PF00106">
    <property type="entry name" value="adh_short"/>
    <property type="match status" value="1"/>
</dbReference>
<keyword evidence="3" id="KW-0560">Oxidoreductase</keyword>
<protein>
    <submittedName>
        <fullName evidence="6">Short chain dehydrogenase</fullName>
    </submittedName>
</protein>
<gene>
    <name evidence="6" type="ORF">Y5W_02976</name>
</gene>
<dbReference type="Gene3D" id="3.40.50.720">
    <property type="entry name" value="NAD(P)-binding Rossmann-like Domain"/>
    <property type="match status" value="1"/>
</dbReference>
<dbReference type="InterPro" id="IPR002347">
    <property type="entry name" value="SDR_fam"/>
</dbReference>
<dbReference type="EMBL" id="ARXX01000054">
    <property type="protein sequence ID" value="MBF5057682.1"/>
    <property type="molecule type" value="Genomic_DNA"/>
</dbReference>
<evidence type="ECO:0000256" key="2">
    <source>
        <dbReference type="ARBA" id="ARBA00022857"/>
    </source>
</evidence>
<evidence type="ECO:0000256" key="1">
    <source>
        <dbReference type="ARBA" id="ARBA00006484"/>
    </source>
</evidence>
<feature type="domain" description="Ketoreductase" evidence="5">
    <location>
        <begin position="5"/>
        <end position="174"/>
    </location>
</feature>
<dbReference type="PRINTS" id="PR00081">
    <property type="entry name" value="GDHRDH"/>
</dbReference>
<name>A0ABS0AVR0_9GAMM</name>
<reference evidence="6 7" key="1">
    <citation type="submission" date="2012-09" db="EMBL/GenBank/DDBJ databases">
        <title>Genome Sequence of alkane-degrading Bacterium Alcanivorax sp. 521-1.</title>
        <authorList>
            <person name="Lai Q."/>
            <person name="Shao Z."/>
        </authorList>
    </citation>
    <scope>NUCLEOTIDE SEQUENCE [LARGE SCALE GENOMIC DNA]</scope>
    <source>
        <strain evidence="6 7">521-1</strain>
    </source>
</reference>
<dbReference type="SUPFAM" id="SSF51735">
    <property type="entry name" value="NAD(P)-binding Rossmann-fold domains"/>
    <property type="match status" value="1"/>
</dbReference>